<dbReference type="KEGG" id="gtt:GUITHDRAFT_120181"/>
<protein>
    <submittedName>
        <fullName evidence="3 4">Uncharacterized protein</fullName>
    </submittedName>
</protein>
<dbReference type="RefSeq" id="XP_005820633.1">
    <property type="nucleotide sequence ID" value="XM_005820576.1"/>
</dbReference>
<dbReference type="HOGENOM" id="CLU_626211_0_0_1"/>
<feature type="transmembrane region" description="Helical" evidence="2">
    <location>
        <begin position="408"/>
        <end position="427"/>
    </location>
</feature>
<keyword evidence="2" id="KW-0812">Transmembrane</keyword>
<keyword evidence="2" id="KW-1133">Transmembrane helix</keyword>
<dbReference type="PaxDb" id="55529-EKX33653"/>
<feature type="region of interest" description="Disordered" evidence="1">
    <location>
        <begin position="1"/>
        <end position="53"/>
    </location>
</feature>
<dbReference type="Proteomes" id="UP000011087">
    <property type="component" value="Unassembled WGS sequence"/>
</dbReference>
<keyword evidence="5" id="KW-1185">Reference proteome</keyword>
<sequence length="456" mass="51963">MKEIHDQDAKDENPKKEPMNLHEACEEGERDAFVYPPSRDTANDPSIPPGDYTDDDDLDLDTTFILVRASQSLCLIVTFAFYTSLVLSRADDDDKQRSNIFCVLQTMESITVDAVTVLFILTGCADSHHYWSEDAKPLRVLYDVNAEVYPHLALVNLLLIPFGMMAQGLWSSPMTWAINLGSLLYLSPFMETQQQAHYRLFNESTSILMTLLLCRTAFPLVRLAIATTVRNFPERHEYVNMANIFFQISVSCIMTSVNMRDNHFYYSFRFLLTRFSEYTLGCVCYIYISRRTTAGVFHWAGIRAIRYWRHILFLHFLVWVSQIDQTQPTDDALCARIALGAPCMTHFDPVVSRAVPAGFILLCSLHQAAAAADLPRWLSEHLPIARLGLVYQYPVAALLAALMRLLRLGRVATLFAALSYLFAWFITSAANRHLTPRLVPVLDRILDAVQERIGRW</sequence>
<keyword evidence="2" id="KW-0472">Membrane</keyword>
<evidence type="ECO:0000313" key="3">
    <source>
        <dbReference type="EMBL" id="EKX33653.1"/>
    </source>
</evidence>
<dbReference type="EnsemblProtists" id="EKX33653">
    <property type="protein sequence ID" value="EKX33653"/>
    <property type="gene ID" value="GUITHDRAFT_120181"/>
</dbReference>
<evidence type="ECO:0000313" key="4">
    <source>
        <dbReference type="EnsemblProtists" id="EKX33653"/>
    </source>
</evidence>
<evidence type="ECO:0000256" key="1">
    <source>
        <dbReference type="SAM" id="MobiDB-lite"/>
    </source>
</evidence>
<feature type="transmembrane region" description="Helical" evidence="2">
    <location>
        <begin position="148"/>
        <end position="170"/>
    </location>
</feature>
<feature type="compositionally biased region" description="Basic and acidic residues" evidence="1">
    <location>
        <begin position="1"/>
        <end position="32"/>
    </location>
</feature>
<proteinExistence type="predicted"/>
<dbReference type="GeneID" id="17290395"/>
<feature type="transmembrane region" description="Helical" evidence="2">
    <location>
        <begin position="238"/>
        <end position="257"/>
    </location>
</feature>
<accession>L1IBP1</accession>
<reference evidence="4" key="3">
    <citation type="submission" date="2015-06" db="UniProtKB">
        <authorList>
            <consortium name="EnsemblProtists"/>
        </authorList>
    </citation>
    <scope>IDENTIFICATION</scope>
</reference>
<dbReference type="AlphaFoldDB" id="L1IBP1"/>
<reference evidence="5" key="2">
    <citation type="submission" date="2012-11" db="EMBL/GenBank/DDBJ databases">
        <authorList>
            <person name="Kuo A."/>
            <person name="Curtis B.A."/>
            <person name="Tanifuji G."/>
            <person name="Burki F."/>
            <person name="Gruber A."/>
            <person name="Irimia M."/>
            <person name="Maruyama S."/>
            <person name="Arias M.C."/>
            <person name="Ball S.G."/>
            <person name="Gile G.H."/>
            <person name="Hirakawa Y."/>
            <person name="Hopkins J.F."/>
            <person name="Rensing S.A."/>
            <person name="Schmutz J."/>
            <person name="Symeonidi A."/>
            <person name="Elias M."/>
            <person name="Eveleigh R.J."/>
            <person name="Herman E.K."/>
            <person name="Klute M.J."/>
            <person name="Nakayama T."/>
            <person name="Obornik M."/>
            <person name="Reyes-Prieto A."/>
            <person name="Armbrust E.V."/>
            <person name="Aves S.J."/>
            <person name="Beiko R.G."/>
            <person name="Coutinho P."/>
            <person name="Dacks J.B."/>
            <person name="Durnford D.G."/>
            <person name="Fast N.M."/>
            <person name="Green B.R."/>
            <person name="Grisdale C."/>
            <person name="Hempe F."/>
            <person name="Henrissat B."/>
            <person name="Hoppner M.P."/>
            <person name="Ishida K.-I."/>
            <person name="Kim E."/>
            <person name="Koreny L."/>
            <person name="Kroth P.G."/>
            <person name="Liu Y."/>
            <person name="Malik S.-B."/>
            <person name="Maier U.G."/>
            <person name="McRose D."/>
            <person name="Mock T."/>
            <person name="Neilson J.A."/>
            <person name="Onodera N.T."/>
            <person name="Poole A.M."/>
            <person name="Pritham E.J."/>
            <person name="Richards T.A."/>
            <person name="Rocap G."/>
            <person name="Roy S.W."/>
            <person name="Sarai C."/>
            <person name="Schaack S."/>
            <person name="Shirato S."/>
            <person name="Slamovits C.H."/>
            <person name="Spencer D.F."/>
            <person name="Suzuki S."/>
            <person name="Worden A.Z."/>
            <person name="Zauner S."/>
            <person name="Barry K."/>
            <person name="Bell C."/>
            <person name="Bharti A.K."/>
            <person name="Crow J.A."/>
            <person name="Grimwood J."/>
            <person name="Kramer R."/>
            <person name="Lindquist E."/>
            <person name="Lucas S."/>
            <person name="Salamov A."/>
            <person name="McFadden G.I."/>
            <person name="Lane C.E."/>
            <person name="Keeling P.J."/>
            <person name="Gray M.W."/>
            <person name="Grigoriev I.V."/>
            <person name="Archibald J.M."/>
        </authorList>
    </citation>
    <scope>NUCLEOTIDE SEQUENCE</scope>
    <source>
        <strain evidence="5">CCMP2712</strain>
    </source>
</reference>
<evidence type="ECO:0000256" key="2">
    <source>
        <dbReference type="SAM" id="Phobius"/>
    </source>
</evidence>
<name>L1IBP1_GUITC</name>
<feature type="transmembrane region" description="Helical" evidence="2">
    <location>
        <begin position="65"/>
        <end position="87"/>
    </location>
</feature>
<reference evidence="3 5" key="1">
    <citation type="journal article" date="2012" name="Nature">
        <title>Algal genomes reveal evolutionary mosaicism and the fate of nucleomorphs.</title>
        <authorList>
            <consortium name="DOE Joint Genome Institute"/>
            <person name="Curtis B.A."/>
            <person name="Tanifuji G."/>
            <person name="Burki F."/>
            <person name="Gruber A."/>
            <person name="Irimia M."/>
            <person name="Maruyama S."/>
            <person name="Arias M.C."/>
            <person name="Ball S.G."/>
            <person name="Gile G.H."/>
            <person name="Hirakawa Y."/>
            <person name="Hopkins J.F."/>
            <person name="Kuo A."/>
            <person name="Rensing S.A."/>
            <person name="Schmutz J."/>
            <person name="Symeonidi A."/>
            <person name="Elias M."/>
            <person name="Eveleigh R.J."/>
            <person name="Herman E.K."/>
            <person name="Klute M.J."/>
            <person name="Nakayama T."/>
            <person name="Obornik M."/>
            <person name="Reyes-Prieto A."/>
            <person name="Armbrust E.V."/>
            <person name="Aves S.J."/>
            <person name="Beiko R.G."/>
            <person name="Coutinho P."/>
            <person name="Dacks J.B."/>
            <person name="Durnford D.G."/>
            <person name="Fast N.M."/>
            <person name="Green B.R."/>
            <person name="Grisdale C.J."/>
            <person name="Hempel F."/>
            <person name="Henrissat B."/>
            <person name="Hoppner M.P."/>
            <person name="Ishida K."/>
            <person name="Kim E."/>
            <person name="Koreny L."/>
            <person name="Kroth P.G."/>
            <person name="Liu Y."/>
            <person name="Malik S.B."/>
            <person name="Maier U.G."/>
            <person name="McRose D."/>
            <person name="Mock T."/>
            <person name="Neilson J.A."/>
            <person name="Onodera N.T."/>
            <person name="Poole A.M."/>
            <person name="Pritham E.J."/>
            <person name="Richards T.A."/>
            <person name="Rocap G."/>
            <person name="Roy S.W."/>
            <person name="Sarai C."/>
            <person name="Schaack S."/>
            <person name="Shirato S."/>
            <person name="Slamovits C.H."/>
            <person name="Spencer D.F."/>
            <person name="Suzuki S."/>
            <person name="Worden A.Z."/>
            <person name="Zauner S."/>
            <person name="Barry K."/>
            <person name="Bell C."/>
            <person name="Bharti A.K."/>
            <person name="Crow J.A."/>
            <person name="Grimwood J."/>
            <person name="Kramer R."/>
            <person name="Lindquist E."/>
            <person name="Lucas S."/>
            <person name="Salamov A."/>
            <person name="McFadden G.I."/>
            <person name="Lane C.E."/>
            <person name="Keeling P.J."/>
            <person name="Gray M.W."/>
            <person name="Grigoriev I.V."/>
            <person name="Archibald J.M."/>
        </authorList>
    </citation>
    <scope>NUCLEOTIDE SEQUENCE</scope>
    <source>
        <strain evidence="3 5">CCMP2712</strain>
    </source>
</reference>
<evidence type="ECO:0000313" key="5">
    <source>
        <dbReference type="Proteomes" id="UP000011087"/>
    </source>
</evidence>
<feature type="transmembrane region" description="Helical" evidence="2">
    <location>
        <begin position="263"/>
        <end position="287"/>
    </location>
</feature>
<feature type="transmembrane region" description="Helical" evidence="2">
    <location>
        <begin position="207"/>
        <end position="226"/>
    </location>
</feature>
<dbReference type="EMBL" id="JH993134">
    <property type="protein sequence ID" value="EKX33653.1"/>
    <property type="molecule type" value="Genomic_DNA"/>
</dbReference>
<organism evidence="3">
    <name type="scientific">Guillardia theta (strain CCMP2712)</name>
    <name type="common">Cryptophyte</name>
    <dbReference type="NCBI Taxonomy" id="905079"/>
    <lineage>
        <taxon>Eukaryota</taxon>
        <taxon>Cryptophyceae</taxon>
        <taxon>Pyrenomonadales</taxon>
        <taxon>Geminigeraceae</taxon>
        <taxon>Guillardia</taxon>
    </lineage>
</organism>
<gene>
    <name evidence="3" type="ORF">GUITHDRAFT_120181</name>
</gene>